<evidence type="ECO:0000313" key="2">
    <source>
        <dbReference type="Proteomes" id="UP000030655"/>
    </source>
</evidence>
<dbReference type="HOGENOM" id="CLU_2249449_0_0_1"/>
<reference evidence="1 2" key="2">
    <citation type="submission" date="2014-03" db="EMBL/GenBank/DDBJ databases">
        <title>The Genome Sequence of Anncaliia algerae insect isolate PRA339.</title>
        <authorList>
            <consortium name="The Broad Institute Genome Sequencing Platform"/>
            <consortium name="The Broad Institute Genome Sequencing Center for Infectious Disease"/>
            <person name="Cuomo C."/>
            <person name="Becnel J."/>
            <person name="Sanscrainte N."/>
            <person name="Walker B."/>
            <person name="Young S.K."/>
            <person name="Zeng Q."/>
            <person name="Gargeya S."/>
            <person name="Fitzgerald M."/>
            <person name="Haas B."/>
            <person name="Abouelleil A."/>
            <person name="Alvarado L."/>
            <person name="Arachchi H.M."/>
            <person name="Berlin A.M."/>
            <person name="Chapman S.B."/>
            <person name="Dewar J."/>
            <person name="Goldberg J."/>
            <person name="Griggs A."/>
            <person name="Gujja S."/>
            <person name="Hansen M."/>
            <person name="Howarth C."/>
            <person name="Imamovic A."/>
            <person name="Larimer J."/>
            <person name="McCowan C."/>
            <person name="Murphy C."/>
            <person name="Neiman D."/>
            <person name="Pearson M."/>
            <person name="Priest M."/>
            <person name="Roberts A."/>
            <person name="Saif S."/>
            <person name="Shea T."/>
            <person name="Sisk P."/>
            <person name="Sykes S."/>
            <person name="Wortman J."/>
            <person name="Nusbaum C."/>
            <person name="Birren B."/>
        </authorList>
    </citation>
    <scope>NUCLEOTIDE SEQUENCE [LARGE SCALE GENOMIC DNA]</scope>
    <source>
        <strain evidence="1 2">PRA339</strain>
    </source>
</reference>
<protein>
    <submittedName>
        <fullName evidence="1">Uncharacterized protein</fullName>
    </submittedName>
</protein>
<sequence>MKYNILNIEVFCHDSHVFPFNHKYFKILPHISVHTGKFKSTIILESETDKVFADPADMLEIILDILDSDNNLVNNNKRQYCSTTNESEIDLKNGGIIDKNKLKN</sequence>
<dbReference type="EMBL" id="KK365186">
    <property type="protein sequence ID" value="KCZ80355.1"/>
    <property type="molecule type" value="Genomic_DNA"/>
</dbReference>
<dbReference type="Proteomes" id="UP000030655">
    <property type="component" value="Unassembled WGS sequence"/>
</dbReference>
<dbReference type="VEuPathDB" id="MicrosporidiaDB:H312_02262"/>
<organism evidence="1 2">
    <name type="scientific">Anncaliia algerae PRA339</name>
    <dbReference type="NCBI Taxonomy" id="1288291"/>
    <lineage>
        <taxon>Eukaryota</taxon>
        <taxon>Fungi</taxon>
        <taxon>Fungi incertae sedis</taxon>
        <taxon>Microsporidia</taxon>
        <taxon>Tubulinosematoidea</taxon>
        <taxon>Tubulinosematidae</taxon>
        <taxon>Anncaliia</taxon>
    </lineage>
</organism>
<dbReference type="AlphaFoldDB" id="A0A059EZK6"/>
<accession>A0A059EZK6</accession>
<gene>
    <name evidence="1" type="ORF">H312_02262</name>
</gene>
<name>A0A059EZK6_9MICR</name>
<reference evidence="2" key="1">
    <citation type="submission" date="2013-02" db="EMBL/GenBank/DDBJ databases">
        <authorList>
            <consortium name="The Broad Institute Genome Sequencing Platform"/>
            <person name="Cuomo C."/>
            <person name="Becnel J."/>
            <person name="Sanscrainte N."/>
            <person name="Walker B."/>
            <person name="Young S.K."/>
            <person name="Zeng Q."/>
            <person name="Gargeya S."/>
            <person name="Fitzgerald M."/>
            <person name="Haas B."/>
            <person name="Abouelleil A."/>
            <person name="Alvarado L."/>
            <person name="Arachchi H.M."/>
            <person name="Berlin A.M."/>
            <person name="Chapman S.B."/>
            <person name="Dewar J."/>
            <person name="Goldberg J."/>
            <person name="Griggs A."/>
            <person name="Gujja S."/>
            <person name="Hansen M."/>
            <person name="Howarth C."/>
            <person name="Imamovic A."/>
            <person name="Larimer J."/>
            <person name="McCowan C."/>
            <person name="Murphy C."/>
            <person name="Neiman D."/>
            <person name="Pearson M."/>
            <person name="Priest M."/>
            <person name="Roberts A."/>
            <person name="Saif S."/>
            <person name="Shea T."/>
            <person name="Sisk P."/>
            <person name="Sykes S."/>
            <person name="Wortman J."/>
            <person name="Nusbaum C."/>
            <person name="Birren B."/>
        </authorList>
    </citation>
    <scope>NUCLEOTIDE SEQUENCE [LARGE SCALE GENOMIC DNA]</scope>
    <source>
        <strain evidence="2">PRA339</strain>
    </source>
</reference>
<proteinExistence type="predicted"/>
<keyword evidence="2" id="KW-1185">Reference proteome</keyword>
<evidence type="ECO:0000313" key="1">
    <source>
        <dbReference type="EMBL" id="KCZ80355.1"/>
    </source>
</evidence>